<proteinExistence type="predicted"/>
<reference evidence="2 3" key="1">
    <citation type="submission" date="2016-05" db="EMBL/GenBank/DDBJ databases">
        <title>Genomic Taxonomy of the Vibrionaceae.</title>
        <authorList>
            <person name="Gomez-Gil B."/>
            <person name="Enciso-Ibarra J."/>
        </authorList>
    </citation>
    <scope>NUCLEOTIDE SEQUENCE [LARGE SCALE GENOMIC DNA]</scope>
    <source>
        <strain evidence="2 3">CAIM 1920</strain>
    </source>
</reference>
<evidence type="ECO:0000313" key="3">
    <source>
        <dbReference type="Proteomes" id="UP000094936"/>
    </source>
</evidence>
<accession>A0A1C3E504</accession>
<evidence type="ECO:0000313" key="2">
    <source>
        <dbReference type="EMBL" id="ODA28332.1"/>
    </source>
</evidence>
<sequence>MEVILKVFAALMFSLLLSACSTLPKAVKSGIDYSGQGKNKVFVVSHGWHTGFVVPSTSIIQYVPELKSRFPSAPYIELGWGDKGFYQAQEITTKITLQAIFLPTDSVVHAVAVPSENIAAYFSNSDVRELKLTNAELSNLGQFISGSFARNNGLVLAQKNGIYGDSQFYKGVGSYYLMNTCNKWTAKGLQSMGLDISPMFKLTSGSVMGYLEDLAAL</sequence>
<organism evidence="2 3">
    <name type="scientific">Veronia pacifica</name>
    <dbReference type="NCBI Taxonomy" id="1080227"/>
    <lineage>
        <taxon>Bacteria</taxon>
        <taxon>Pseudomonadati</taxon>
        <taxon>Pseudomonadota</taxon>
        <taxon>Gammaproteobacteria</taxon>
        <taxon>Vibrionales</taxon>
        <taxon>Vibrionaceae</taxon>
        <taxon>Veronia</taxon>
    </lineage>
</organism>
<comment type="caution">
    <text evidence="2">The sequence shown here is derived from an EMBL/GenBank/DDBJ whole genome shotgun (WGS) entry which is preliminary data.</text>
</comment>
<dbReference type="PROSITE" id="PS51257">
    <property type="entry name" value="PROKAR_LIPOPROTEIN"/>
    <property type="match status" value="1"/>
</dbReference>
<feature type="signal peptide" evidence="1">
    <location>
        <begin position="1"/>
        <end position="19"/>
    </location>
</feature>
<keyword evidence="1" id="KW-0732">Signal</keyword>
<dbReference type="EMBL" id="LYBM01000094">
    <property type="protein sequence ID" value="ODA28332.1"/>
    <property type="molecule type" value="Genomic_DNA"/>
</dbReference>
<feature type="chain" id="PRO_5008672776" description="TIGR02117 family protein" evidence="1">
    <location>
        <begin position="20"/>
        <end position="217"/>
    </location>
</feature>
<evidence type="ECO:0008006" key="4">
    <source>
        <dbReference type="Google" id="ProtNLM"/>
    </source>
</evidence>
<dbReference type="AlphaFoldDB" id="A0A1C3E504"/>
<evidence type="ECO:0000256" key="1">
    <source>
        <dbReference type="SAM" id="SignalP"/>
    </source>
</evidence>
<dbReference type="InterPro" id="IPR011727">
    <property type="entry name" value="CHP02117"/>
</dbReference>
<protein>
    <recommendedName>
        <fullName evidence="4">TIGR02117 family protein</fullName>
    </recommendedName>
</protein>
<keyword evidence="3" id="KW-1185">Reference proteome</keyword>
<dbReference type="Pfam" id="PF09601">
    <property type="entry name" value="DUF2459"/>
    <property type="match status" value="1"/>
</dbReference>
<dbReference type="OrthoDB" id="211174at2"/>
<dbReference type="Proteomes" id="UP000094936">
    <property type="component" value="Unassembled WGS sequence"/>
</dbReference>
<dbReference type="NCBIfam" id="TIGR02117">
    <property type="entry name" value="chp_urease_rgn"/>
    <property type="match status" value="1"/>
</dbReference>
<name>A0A1C3E504_9GAMM</name>
<gene>
    <name evidence="2" type="ORF">A8L45_23225</name>
</gene>